<feature type="signal peptide" evidence="1">
    <location>
        <begin position="1"/>
        <end position="17"/>
    </location>
</feature>
<dbReference type="Proteomes" id="UP000237441">
    <property type="component" value="Unassembled WGS sequence"/>
</dbReference>
<organism evidence="2 3">
    <name type="scientific">Beauveria bassiana</name>
    <name type="common">White muscardine disease fungus</name>
    <name type="synonym">Tritirachium shiotae</name>
    <dbReference type="NCBI Taxonomy" id="176275"/>
    <lineage>
        <taxon>Eukaryota</taxon>
        <taxon>Fungi</taxon>
        <taxon>Dikarya</taxon>
        <taxon>Ascomycota</taxon>
        <taxon>Pezizomycotina</taxon>
        <taxon>Sordariomycetes</taxon>
        <taxon>Hypocreomycetidae</taxon>
        <taxon>Hypocreales</taxon>
        <taxon>Cordycipitaceae</taxon>
        <taxon>Beauveria</taxon>
    </lineage>
</organism>
<dbReference type="Gene3D" id="2.60.110.10">
    <property type="entry name" value="Thaumatin"/>
    <property type="match status" value="1"/>
</dbReference>
<reference evidence="2 3" key="1">
    <citation type="submission" date="2016-07" db="EMBL/GenBank/DDBJ databases">
        <title>Comparative genomics of the entomopathogenic fungus Beauveria bassiana.</title>
        <authorList>
            <person name="Valero Jimenez C.A."/>
            <person name="Zwaan B.J."/>
            <person name="Van Kan J.A."/>
            <person name="Takken W."/>
            <person name="Debets A.J."/>
            <person name="Schoustra S.E."/>
            <person name="Koenraadt C.J."/>
        </authorList>
    </citation>
    <scope>NUCLEOTIDE SEQUENCE [LARGE SCALE GENOMIC DNA]</scope>
    <source>
        <strain evidence="2 3">ARSEF 8028</strain>
    </source>
</reference>
<evidence type="ECO:0000313" key="2">
    <source>
        <dbReference type="EMBL" id="PQK16802.1"/>
    </source>
</evidence>
<sequence length="258" mass="27517">MLAAIARLVLFVTAVSAVSDLKPLSAEIANLPNADLGTAHVRAVDPPAPTGQAQPVDAHGPEFFTISLSILHTAAVTTVHVEGAGSKEPVGGRLGPGTLADNGVTQFIVPRDYYGNIAFNNAEFRADTGDESLLEFSFTNQNGIYTPDIDVSYVDGFSVPISCFCTNEGPHYSGCAKDLWSLNPCPDNNGQGSCRNPRRHNAIKNPTGFFAPCYRYGGAYTCPDDNEANTLNGGRCRDSVGATCCIGNLCREWDDRPR</sequence>
<dbReference type="AlphaFoldDB" id="A0A2S7YLT6"/>
<dbReference type="EMBL" id="JRHA01000007">
    <property type="protein sequence ID" value="PQK16802.1"/>
    <property type="molecule type" value="Genomic_DNA"/>
</dbReference>
<protein>
    <submittedName>
        <fullName evidence="2">Uncharacterized protein</fullName>
    </submittedName>
</protein>
<evidence type="ECO:0000256" key="1">
    <source>
        <dbReference type="SAM" id="SignalP"/>
    </source>
</evidence>
<comment type="caution">
    <text evidence="2">The sequence shown here is derived from an EMBL/GenBank/DDBJ whole genome shotgun (WGS) entry which is preliminary data.</text>
</comment>
<name>A0A2S7YLT6_BEABA</name>
<dbReference type="SUPFAM" id="SSF49870">
    <property type="entry name" value="Osmotin, thaumatin-like protein"/>
    <property type="match status" value="1"/>
</dbReference>
<keyword evidence="1" id="KW-0732">Signal</keyword>
<feature type="chain" id="PRO_5015634047" evidence="1">
    <location>
        <begin position="18"/>
        <end position="258"/>
    </location>
</feature>
<dbReference type="OrthoDB" id="4868025at2759"/>
<evidence type="ECO:0000313" key="3">
    <source>
        <dbReference type="Proteomes" id="UP000237441"/>
    </source>
</evidence>
<proteinExistence type="predicted"/>
<dbReference type="InterPro" id="IPR037176">
    <property type="entry name" value="Osmotin/thaumatin-like_sf"/>
</dbReference>
<accession>A0A2S7YLT6</accession>
<gene>
    <name evidence="2" type="ORF">BB8028_0007g00060</name>
</gene>